<dbReference type="AlphaFoldDB" id="I4HGW6"/>
<evidence type="ECO:0000313" key="1">
    <source>
        <dbReference type="EMBL" id="CCI21290.1"/>
    </source>
</evidence>
<dbReference type="Proteomes" id="UP000005291">
    <property type="component" value="Unassembled WGS sequence"/>
</dbReference>
<dbReference type="HOGENOM" id="CLU_2683715_0_0_3"/>
<evidence type="ECO:0000313" key="2">
    <source>
        <dbReference type="Proteomes" id="UP000005291"/>
    </source>
</evidence>
<sequence>MLKKLLNRMQTEQGRKNIKFALAKKIFNPLLRNIGYTLITEFKWIYQGLGDQGYLRLFAALDGNLLVTLHGTQY</sequence>
<accession>I4HGW6</accession>
<reference evidence="1 2" key="1">
    <citation type="submission" date="2012-04" db="EMBL/GenBank/DDBJ databases">
        <authorList>
            <person name="Genoscope - CEA"/>
        </authorList>
    </citation>
    <scope>NUCLEOTIDE SEQUENCE [LARGE SCALE GENOMIC DNA]</scope>
    <source>
        <strain evidence="1 2">9808</strain>
    </source>
</reference>
<dbReference type="EMBL" id="CAIN01000034">
    <property type="protein sequence ID" value="CCI21290.1"/>
    <property type="molecule type" value="Genomic_DNA"/>
</dbReference>
<gene>
    <name evidence="1" type="ORF">MICAG_1290006</name>
</gene>
<dbReference type="RefSeq" id="WP_002792011.1">
    <property type="nucleotide sequence ID" value="NZ_HE973582.1"/>
</dbReference>
<name>I4HGW6_MICAE</name>
<proteinExistence type="predicted"/>
<organism evidence="1 2">
    <name type="scientific">Microcystis aeruginosa PCC 9808</name>
    <dbReference type="NCBI Taxonomy" id="1160284"/>
    <lineage>
        <taxon>Bacteria</taxon>
        <taxon>Bacillati</taxon>
        <taxon>Cyanobacteriota</taxon>
        <taxon>Cyanophyceae</taxon>
        <taxon>Oscillatoriophycideae</taxon>
        <taxon>Chroococcales</taxon>
        <taxon>Microcystaceae</taxon>
        <taxon>Microcystis</taxon>
    </lineage>
</organism>
<protein>
    <submittedName>
        <fullName evidence="1">Transposase</fullName>
    </submittedName>
</protein>
<comment type="caution">
    <text evidence="1">The sequence shown here is derived from an EMBL/GenBank/DDBJ whole genome shotgun (WGS) entry which is preliminary data.</text>
</comment>